<keyword evidence="6 10" id="KW-1133">Transmembrane helix</keyword>
<accession>A0A9D9DTH2</accession>
<feature type="region of interest" description="Disordered" evidence="9">
    <location>
        <begin position="473"/>
        <end position="492"/>
    </location>
</feature>
<dbReference type="InterPro" id="IPR006153">
    <property type="entry name" value="Cation/H_exchanger_TM"/>
</dbReference>
<dbReference type="GO" id="GO:1902600">
    <property type="term" value="P:proton transmembrane transport"/>
    <property type="evidence" value="ECO:0007669"/>
    <property type="project" value="InterPro"/>
</dbReference>
<evidence type="ECO:0000256" key="6">
    <source>
        <dbReference type="ARBA" id="ARBA00022989"/>
    </source>
</evidence>
<keyword evidence="2" id="KW-0813">Transport</keyword>
<dbReference type="Proteomes" id="UP000823612">
    <property type="component" value="Unassembled WGS sequence"/>
</dbReference>
<dbReference type="PANTHER" id="PTHR32507:SF0">
    <property type="entry name" value="NA(+)_H(+) ANTIPORTER 2-RELATED"/>
    <property type="match status" value="1"/>
</dbReference>
<dbReference type="Gene3D" id="1.20.1530.20">
    <property type="match status" value="1"/>
</dbReference>
<keyword evidence="8 10" id="KW-0472">Membrane</keyword>
<evidence type="ECO:0000256" key="10">
    <source>
        <dbReference type="SAM" id="Phobius"/>
    </source>
</evidence>
<feature type="transmembrane region" description="Helical" evidence="10">
    <location>
        <begin position="277"/>
        <end position="301"/>
    </location>
</feature>
<evidence type="ECO:0000256" key="9">
    <source>
        <dbReference type="SAM" id="MobiDB-lite"/>
    </source>
</evidence>
<name>A0A9D9DTH2_9BACT</name>
<protein>
    <submittedName>
        <fullName evidence="12">Cation:proton antiporter</fullName>
    </submittedName>
</protein>
<comment type="caution">
    <text evidence="12">The sequence shown here is derived from an EMBL/GenBank/DDBJ whole genome shotgun (WGS) entry which is preliminary data.</text>
</comment>
<feature type="transmembrane region" description="Helical" evidence="10">
    <location>
        <begin position="117"/>
        <end position="137"/>
    </location>
</feature>
<evidence type="ECO:0000256" key="8">
    <source>
        <dbReference type="ARBA" id="ARBA00023136"/>
    </source>
</evidence>
<reference evidence="12" key="2">
    <citation type="journal article" date="2021" name="PeerJ">
        <title>Extensive microbial diversity within the chicken gut microbiome revealed by metagenomics and culture.</title>
        <authorList>
            <person name="Gilroy R."/>
            <person name="Ravi A."/>
            <person name="Getino M."/>
            <person name="Pursley I."/>
            <person name="Horton D.L."/>
            <person name="Alikhan N.F."/>
            <person name="Baker D."/>
            <person name="Gharbi K."/>
            <person name="Hall N."/>
            <person name="Watson M."/>
            <person name="Adriaenssens E.M."/>
            <person name="Foster-Nyarko E."/>
            <person name="Jarju S."/>
            <person name="Secka A."/>
            <person name="Antonio M."/>
            <person name="Oren A."/>
            <person name="Chaudhuri R.R."/>
            <person name="La Ragione R."/>
            <person name="Hildebrand F."/>
            <person name="Pallen M.J."/>
        </authorList>
    </citation>
    <scope>NUCLEOTIDE SEQUENCE</scope>
    <source>
        <strain evidence="12">2889</strain>
    </source>
</reference>
<dbReference type="PANTHER" id="PTHR32507">
    <property type="entry name" value="NA(+)/H(+) ANTIPORTER 1"/>
    <property type="match status" value="1"/>
</dbReference>
<dbReference type="Pfam" id="PF00999">
    <property type="entry name" value="Na_H_Exchanger"/>
    <property type="match status" value="1"/>
</dbReference>
<keyword evidence="3" id="KW-0050">Antiport</keyword>
<organism evidence="12 13">
    <name type="scientific">Candidatus Pullibacteroides excrementavium</name>
    <dbReference type="NCBI Taxonomy" id="2840905"/>
    <lineage>
        <taxon>Bacteria</taxon>
        <taxon>Pseudomonadati</taxon>
        <taxon>Bacteroidota</taxon>
        <taxon>Bacteroidia</taxon>
        <taxon>Bacteroidales</taxon>
        <taxon>Candidatus Pullibacteroides</taxon>
    </lineage>
</organism>
<dbReference type="GO" id="GO:0005886">
    <property type="term" value="C:plasma membrane"/>
    <property type="evidence" value="ECO:0007669"/>
    <property type="project" value="UniProtKB-SubCell"/>
</dbReference>
<evidence type="ECO:0000256" key="3">
    <source>
        <dbReference type="ARBA" id="ARBA00022449"/>
    </source>
</evidence>
<feature type="transmembrane region" description="Helical" evidence="10">
    <location>
        <begin position="181"/>
        <end position="204"/>
    </location>
</feature>
<evidence type="ECO:0000256" key="4">
    <source>
        <dbReference type="ARBA" id="ARBA00022475"/>
    </source>
</evidence>
<keyword evidence="5 10" id="KW-0812">Transmembrane</keyword>
<evidence type="ECO:0000256" key="1">
    <source>
        <dbReference type="ARBA" id="ARBA00004651"/>
    </source>
</evidence>
<dbReference type="EMBL" id="JADIMZ010000128">
    <property type="protein sequence ID" value="MBO8433346.1"/>
    <property type="molecule type" value="Genomic_DNA"/>
</dbReference>
<feature type="transmembrane region" description="Helical" evidence="10">
    <location>
        <begin position="340"/>
        <end position="360"/>
    </location>
</feature>
<feature type="domain" description="Cation/H+ exchanger transmembrane" evidence="11">
    <location>
        <begin position="18"/>
        <end position="382"/>
    </location>
</feature>
<evidence type="ECO:0000259" key="11">
    <source>
        <dbReference type="Pfam" id="PF00999"/>
    </source>
</evidence>
<evidence type="ECO:0000313" key="13">
    <source>
        <dbReference type="Proteomes" id="UP000823612"/>
    </source>
</evidence>
<reference evidence="12" key="1">
    <citation type="submission" date="2020-10" db="EMBL/GenBank/DDBJ databases">
        <authorList>
            <person name="Gilroy R."/>
        </authorList>
    </citation>
    <scope>NUCLEOTIDE SEQUENCE</scope>
    <source>
        <strain evidence="12">2889</strain>
    </source>
</reference>
<dbReference type="GO" id="GO:0015297">
    <property type="term" value="F:antiporter activity"/>
    <property type="evidence" value="ECO:0007669"/>
    <property type="project" value="UniProtKB-KW"/>
</dbReference>
<dbReference type="AlphaFoldDB" id="A0A9D9DTH2"/>
<feature type="transmembrane region" description="Helical" evidence="10">
    <location>
        <begin position="307"/>
        <end position="328"/>
    </location>
</feature>
<feature type="transmembrane region" description="Helical" evidence="10">
    <location>
        <begin position="6"/>
        <end position="25"/>
    </location>
</feature>
<keyword evidence="4" id="KW-1003">Cell membrane</keyword>
<feature type="transmembrane region" description="Helical" evidence="10">
    <location>
        <begin position="91"/>
        <end position="111"/>
    </location>
</feature>
<evidence type="ECO:0000256" key="7">
    <source>
        <dbReference type="ARBA" id="ARBA00023065"/>
    </source>
</evidence>
<evidence type="ECO:0000256" key="2">
    <source>
        <dbReference type="ARBA" id="ARBA00022448"/>
    </source>
</evidence>
<keyword evidence="7" id="KW-0406">Ion transport</keyword>
<proteinExistence type="predicted"/>
<evidence type="ECO:0000313" key="12">
    <source>
        <dbReference type="EMBL" id="MBO8433346.1"/>
    </source>
</evidence>
<evidence type="ECO:0000256" key="5">
    <source>
        <dbReference type="ARBA" id="ARBA00022692"/>
    </source>
</evidence>
<feature type="transmembrane region" description="Helical" evidence="10">
    <location>
        <begin position="32"/>
        <end position="49"/>
    </location>
</feature>
<feature type="transmembrane region" description="Helical" evidence="10">
    <location>
        <begin position="149"/>
        <end position="169"/>
    </location>
</feature>
<dbReference type="InterPro" id="IPR038770">
    <property type="entry name" value="Na+/solute_symporter_sf"/>
</dbReference>
<feature type="transmembrane region" description="Helical" evidence="10">
    <location>
        <begin position="61"/>
        <end position="79"/>
    </location>
</feature>
<feature type="transmembrane region" description="Helical" evidence="10">
    <location>
        <begin position="372"/>
        <end position="391"/>
    </location>
</feature>
<sequence>MNVDLTLVFLGLLVFSAHLFFSVYNRKKIPDVLFLIIVGLLLGPVFNLVNVDSFGVSGPVFVAITLVVILFEGGTSLSINVMRSSWKSTMSLTMICFFVSMLLVAGVGMIFDMSLLSSLTLGAILGGTSSAVVIPLVKILDIGEESRTVLVLESAATDVLCIVFTLAFMHAMQMGSLNVGAIVGNILSSFVLAGLLGFAAALVWSRIITQIRKLQNSIFTTPAFVFVIYGIANLLGYSGAIAALVFGITMANITTIKNKFLLKVMGGHGHLLNRTEMIFFGEIVFLLKTFFFVYIGISIKFSDMRSILAGLMITFILFFGRIVIARFFSPKSANSFDKMIISLMIPKGLAAAVLAGMPLAAGLPGGEFIQNVTYSVVLFSITWVSILILLVDKSRFVRHAFEKVLGGKVDSVDSIFMHDMERNGDLSREDNAPAYEERTAFGFLKEQEREQQREKEEAKEEFVESVIEYHQDEVEAAKSSADSPSEKDSKSH</sequence>
<gene>
    <name evidence="12" type="ORF">IAB08_08670</name>
</gene>
<comment type="subcellular location">
    <subcellularLocation>
        <location evidence="1">Cell membrane</location>
        <topology evidence="1">Multi-pass membrane protein</topology>
    </subcellularLocation>
</comment>